<dbReference type="InterPro" id="IPR032577">
    <property type="entry name" value="DUF4920"/>
</dbReference>
<comment type="caution">
    <text evidence="1">The sequence shown here is derived from an EMBL/GenBank/DDBJ whole genome shotgun (WGS) entry which is preliminary data.</text>
</comment>
<dbReference type="Proteomes" id="UP001597459">
    <property type="component" value="Unassembled WGS sequence"/>
</dbReference>
<proteinExistence type="predicted"/>
<dbReference type="Pfam" id="PF16267">
    <property type="entry name" value="DUF4920"/>
    <property type="match status" value="1"/>
</dbReference>
<organism evidence="1 2">
    <name type="scientific">Aquimarina hainanensis</name>
    <dbReference type="NCBI Taxonomy" id="1578017"/>
    <lineage>
        <taxon>Bacteria</taxon>
        <taxon>Pseudomonadati</taxon>
        <taxon>Bacteroidota</taxon>
        <taxon>Flavobacteriia</taxon>
        <taxon>Flavobacteriales</taxon>
        <taxon>Flavobacteriaceae</taxon>
        <taxon>Aquimarina</taxon>
    </lineage>
</organism>
<keyword evidence="2" id="KW-1185">Reference proteome</keyword>
<dbReference type="PROSITE" id="PS51257">
    <property type="entry name" value="PROKAR_LIPOPROTEIN"/>
    <property type="match status" value="1"/>
</dbReference>
<dbReference type="RefSeq" id="WP_378256230.1">
    <property type="nucleotide sequence ID" value="NZ_JBHSJV010000001.1"/>
</dbReference>
<protein>
    <submittedName>
        <fullName evidence="1">DUF4920 domain-containing protein</fullName>
    </submittedName>
</protein>
<evidence type="ECO:0000313" key="1">
    <source>
        <dbReference type="EMBL" id="MFD2589842.1"/>
    </source>
</evidence>
<name>A0ABW5N4C7_9FLAO</name>
<sequence length="167" mass="18782">MRKFIVLVFGAVTLYACKNTNTKGKNLIENLPLEQYQAYGQKIEKGTVFSPGELAAQYHEMKEGDTIAMMYKSTVNSVCKVKGCWMRVAIDDKEENMVKFKDYGFFVPMDIENKEVIVKGKAFVTEVSVEEQRHLASDAGKSEDEIAKITTPKKTYSFVADGVLIKS</sequence>
<reference evidence="2" key="1">
    <citation type="journal article" date="2019" name="Int. J. Syst. Evol. Microbiol.">
        <title>The Global Catalogue of Microorganisms (GCM) 10K type strain sequencing project: providing services to taxonomists for standard genome sequencing and annotation.</title>
        <authorList>
            <consortium name="The Broad Institute Genomics Platform"/>
            <consortium name="The Broad Institute Genome Sequencing Center for Infectious Disease"/>
            <person name="Wu L."/>
            <person name="Ma J."/>
        </authorList>
    </citation>
    <scope>NUCLEOTIDE SEQUENCE [LARGE SCALE GENOMIC DNA]</scope>
    <source>
        <strain evidence="2">KCTC 42423</strain>
    </source>
</reference>
<dbReference type="EMBL" id="JBHULX010000002">
    <property type="protein sequence ID" value="MFD2589842.1"/>
    <property type="molecule type" value="Genomic_DNA"/>
</dbReference>
<evidence type="ECO:0000313" key="2">
    <source>
        <dbReference type="Proteomes" id="UP001597459"/>
    </source>
</evidence>
<gene>
    <name evidence="1" type="ORF">ACFSTE_03305</name>
</gene>
<accession>A0ABW5N4C7</accession>